<dbReference type="OrthoDB" id="9778037at2"/>
<reference evidence="3 4" key="1">
    <citation type="submission" date="2019-08" db="EMBL/GenBank/DDBJ databases">
        <title>Bradymonadales sp. TMQ4.</title>
        <authorList>
            <person name="Liang Q."/>
        </authorList>
    </citation>
    <scope>NUCLEOTIDE SEQUENCE [LARGE SCALE GENOMIC DNA]</scope>
    <source>
        <strain evidence="3 4">TMQ4</strain>
    </source>
</reference>
<evidence type="ECO:0000313" key="3">
    <source>
        <dbReference type="EMBL" id="TXD37814.1"/>
    </source>
</evidence>
<dbReference type="PANTHER" id="PTHR34351">
    <property type="entry name" value="SLR1927 PROTEIN-RELATED"/>
    <property type="match status" value="1"/>
</dbReference>
<proteinExistence type="predicted"/>
<keyword evidence="1" id="KW-1133">Transmembrane helix</keyword>
<dbReference type="Pfam" id="PF01882">
    <property type="entry name" value="DUF58"/>
    <property type="match status" value="1"/>
</dbReference>
<dbReference type="Proteomes" id="UP000321412">
    <property type="component" value="Unassembled WGS sequence"/>
</dbReference>
<sequence>MSPYLTPSGKWLFASGALFTIFGALAREPVLVLLGQIPWWVLLGAMMLILTQSRALQRRQVVLGVESAQGPLRMRYGQRHTLEISVSNASGDRLGALALEPVTSGGIRVETTPTLGGLARGHKLSVPVKLDARHVGRASLQGFEVVLRGRLGLVETRDYLPCVQVVEIFPQLTRSAQRRVRAGLASAARPRRAVARPSASGTDLRELRDYQPGDPLRTVAWKATVRQRRLISREFDDERTHRRVLALDISTSMHSGTPPGRKLDEVIHHVVEQAREYLDRGDEVALLTFDHAIYGRVDSGSGASHLQRMLRHLVGLRSIVDAERSAWDEAAVERFIADYLLIQERLDFRRQQGLEAAVDTRLLRRWLRAQLPWELARWASDAESHGVIASQVSDARRFARLRGLELPPPSEMRAGTKVSGLQAVFEEALRMGRGPLQLVIYSDLCGLNEIDALERYVRLARRRGVDARVVAPFTPAFGREDIPFEAHHERIREIFSIAEADDRARIASRVEALGVPVALVGPDELRGEGAR</sequence>
<protein>
    <submittedName>
        <fullName evidence="3">DUF58 domain-containing protein</fullName>
    </submittedName>
</protein>
<feature type="domain" description="DUF58" evidence="2">
    <location>
        <begin position="206"/>
        <end position="315"/>
    </location>
</feature>
<comment type="caution">
    <text evidence="3">The sequence shown here is derived from an EMBL/GenBank/DDBJ whole genome shotgun (WGS) entry which is preliminary data.</text>
</comment>
<keyword evidence="4" id="KW-1185">Reference proteome</keyword>
<organism evidence="3 4">
    <name type="scientific">Lujinxingia vulgaris</name>
    <dbReference type="NCBI Taxonomy" id="2600176"/>
    <lineage>
        <taxon>Bacteria</taxon>
        <taxon>Deltaproteobacteria</taxon>
        <taxon>Bradymonadales</taxon>
        <taxon>Lujinxingiaceae</taxon>
        <taxon>Lujinxingia</taxon>
    </lineage>
</organism>
<dbReference type="InterPro" id="IPR002881">
    <property type="entry name" value="DUF58"/>
</dbReference>
<keyword evidence="1" id="KW-0812">Transmembrane</keyword>
<evidence type="ECO:0000256" key="1">
    <source>
        <dbReference type="SAM" id="Phobius"/>
    </source>
</evidence>
<accession>A0A5C6X7J7</accession>
<evidence type="ECO:0000313" key="4">
    <source>
        <dbReference type="Proteomes" id="UP000321412"/>
    </source>
</evidence>
<keyword evidence="1" id="KW-0472">Membrane</keyword>
<dbReference type="RefSeq" id="WP_146980967.1">
    <property type="nucleotide sequence ID" value="NZ_VOSM01000003.1"/>
</dbReference>
<name>A0A5C6X7J7_9DELT</name>
<feature type="transmembrane region" description="Helical" evidence="1">
    <location>
        <begin position="36"/>
        <end position="53"/>
    </location>
</feature>
<gene>
    <name evidence="3" type="ORF">FRC98_09030</name>
</gene>
<evidence type="ECO:0000259" key="2">
    <source>
        <dbReference type="Pfam" id="PF01882"/>
    </source>
</evidence>
<dbReference type="AlphaFoldDB" id="A0A5C6X7J7"/>
<dbReference type="EMBL" id="VOSM01000003">
    <property type="protein sequence ID" value="TXD37814.1"/>
    <property type="molecule type" value="Genomic_DNA"/>
</dbReference>